<sequence>MFYSITKHQSKNRYTKEITTFESIRMSAMVFGSAKPTYTYD</sequence>
<dbReference type="EMBL" id="FPHC01000013">
    <property type="protein sequence ID" value="SFV50486.1"/>
    <property type="molecule type" value="Genomic_DNA"/>
</dbReference>
<protein>
    <submittedName>
        <fullName evidence="1">Uncharacterized protein</fullName>
    </submittedName>
</protein>
<accession>A0A1W1BAB2</accession>
<organism evidence="1">
    <name type="scientific">hydrothermal vent metagenome</name>
    <dbReference type="NCBI Taxonomy" id="652676"/>
    <lineage>
        <taxon>unclassified sequences</taxon>
        <taxon>metagenomes</taxon>
        <taxon>ecological metagenomes</taxon>
    </lineage>
</organism>
<evidence type="ECO:0000313" key="1">
    <source>
        <dbReference type="EMBL" id="SFV50486.1"/>
    </source>
</evidence>
<proteinExistence type="predicted"/>
<reference evidence="1" key="1">
    <citation type="submission" date="2016-10" db="EMBL/GenBank/DDBJ databases">
        <authorList>
            <person name="de Groot N.N."/>
        </authorList>
    </citation>
    <scope>NUCLEOTIDE SEQUENCE</scope>
</reference>
<gene>
    <name evidence="1" type="ORF">MNB_SV-6-1785</name>
</gene>
<name>A0A1W1BAB2_9ZZZZ</name>
<dbReference type="AlphaFoldDB" id="A0A1W1BAB2"/>